<evidence type="ECO:0000313" key="1">
    <source>
        <dbReference type="EMBL" id="EIG30065.1"/>
    </source>
</evidence>
<comment type="caution">
    <text evidence="1">The sequence shown here is derived from an EMBL/GenBank/DDBJ whole genome shotgun (WGS) entry which is preliminary data.</text>
</comment>
<name>I2NW54_NEISI</name>
<accession>I2NW54</accession>
<protein>
    <submittedName>
        <fullName evidence="1">Uncharacterized protein</fullName>
    </submittedName>
</protein>
<dbReference type="PATRIC" id="fig|1095748.3.peg.406"/>
<evidence type="ECO:0000313" key="2">
    <source>
        <dbReference type="Proteomes" id="UP000004473"/>
    </source>
</evidence>
<reference evidence="1 2" key="1">
    <citation type="submission" date="2012-04" db="EMBL/GenBank/DDBJ databases">
        <authorList>
            <person name="Harkins D.M."/>
            <person name="Madupu R."/>
            <person name="Durkin A.S."/>
            <person name="Torralba M."/>
            <person name="Methe B."/>
            <person name="Sutton G.G."/>
            <person name="Nelson K.E."/>
        </authorList>
    </citation>
    <scope>NUCLEOTIDE SEQUENCE [LARGE SCALE GENOMIC DNA]</scope>
    <source>
        <strain evidence="1 2">VK64</strain>
    </source>
</reference>
<dbReference type="Proteomes" id="UP000004473">
    <property type="component" value="Unassembled WGS sequence"/>
</dbReference>
<sequence>MFPRGCQHFIFPVDFCSQSGRCRFGDKKTRKLLNGDSR</sequence>
<proteinExistence type="predicted"/>
<organism evidence="1 2">
    <name type="scientific">Neisseria sicca VK64</name>
    <dbReference type="NCBI Taxonomy" id="1095748"/>
    <lineage>
        <taxon>Bacteria</taxon>
        <taxon>Pseudomonadati</taxon>
        <taxon>Pseudomonadota</taxon>
        <taxon>Betaproteobacteria</taxon>
        <taxon>Neisseriales</taxon>
        <taxon>Neisseriaceae</taxon>
        <taxon>Neisseria</taxon>
    </lineage>
</organism>
<gene>
    <name evidence="1" type="ORF">HMPREF1051_1097</name>
</gene>
<dbReference type="AlphaFoldDB" id="I2NW54"/>
<dbReference type="EMBL" id="AJMT01000025">
    <property type="protein sequence ID" value="EIG30065.1"/>
    <property type="molecule type" value="Genomic_DNA"/>
</dbReference>